<reference evidence="3 4" key="1">
    <citation type="submission" date="2017-07" db="EMBL/GenBank/DDBJ databases">
        <title>Isolation and whole genome analysis of endospore-forming bacteria from heroin.</title>
        <authorList>
            <person name="Kalinowski J."/>
            <person name="Ahrens B."/>
            <person name="Al-Dilaimi A."/>
            <person name="Winkler A."/>
            <person name="Wibberg D."/>
            <person name="Schleenbecker U."/>
            <person name="Ruckert C."/>
            <person name="Wolfel R."/>
            <person name="Grass G."/>
        </authorList>
    </citation>
    <scope>NUCLEOTIDE SEQUENCE [LARGE SCALE GENOMIC DNA]</scope>
    <source>
        <strain evidence="3 4">7521-2</strain>
    </source>
</reference>
<sequence length="207" mass="23806">MKRRRKTTTNTIIVLILVIYFGYLFASTTIKQNKEQRLLKYLPEIATQLKKNELNAEELAPVVLAIMDQESRGKGNDPMQSSESAGLKRNAIEDPAESIKQGVFHFAEVYKYGQKQGVDIEAIIQSYNMGPGYIDFIVSNNQVEHSEESAKTYSEYMVERSPDIYTCNNDKLNFRYPYCYGDFTYADKVTSKVDEMSNIIEKYARKL</sequence>
<dbReference type="PANTHER" id="PTHR34135:SF3">
    <property type="entry name" value="PNEUMOCOCCAL VACCINE ANTIGEN A"/>
    <property type="match status" value="1"/>
</dbReference>
<dbReference type="InterPro" id="IPR023346">
    <property type="entry name" value="Lysozyme-like_dom_sf"/>
</dbReference>
<keyword evidence="1" id="KW-0812">Transmembrane</keyword>
<name>A0AA91TS56_NIACI</name>
<evidence type="ECO:0000256" key="1">
    <source>
        <dbReference type="SAM" id="Phobius"/>
    </source>
</evidence>
<dbReference type="CDD" id="cd16891">
    <property type="entry name" value="CwlT-like"/>
    <property type="match status" value="1"/>
</dbReference>
<evidence type="ECO:0000259" key="2">
    <source>
        <dbReference type="Pfam" id="PF13702"/>
    </source>
</evidence>
<keyword evidence="1" id="KW-0472">Membrane</keyword>
<dbReference type="AlphaFoldDB" id="A0AA91TS56"/>
<proteinExistence type="predicted"/>
<dbReference type="GO" id="GO:0016052">
    <property type="term" value="P:carbohydrate catabolic process"/>
    <property type="evidence" value="ECO:0007669"/>
    <property type="project" value="TreeGrafter"/>
</dbReference>
<dbReference type="InterPro" id="IPR047194">
    <property type="entry name" value="CwlT-like_lysozyme"/>
</dbReference>
<dbReference type="Gene3D" id="1.10.530.10">
    <property type="match status" value="1"/>
</dbReference>
<dbReference type="Proteomes" id="UP000216961">
    <property type="component" value="Unassembled WGS sequence"/>
</dbReference>
<accession>A0AA91TS56</accession>
<dbReference type="RefSeq" id="WP_095330261.1">
    <property type="nucleotide sequence ID" value="NZ_CP026033.1"/>
</dbReference>
<dbReference type="EMBL" id="NPBQ01000066">
    <property type="protein sequence ID" value="PAD83230.1"/>
    <property type="molecule type" value="Genomic_DNA"/>
</dbReference>
<dbReference type="Pfam" id="PF13702">
    <property type="entry name" value="Lysozyme_like"/>
    <property type="match status" value="1"/>
</dbReference>
<evidence type="ECO:0000313" key="4">
    <source>
        <dbReference type="Proteomes" id="UP000216961"/>
    </source>
</evidence>
<dbReference type="PANTHER" id="PTHR34135">
    <property type="entry name" value="LYSOZYME"/>
    <property type="match status" value="1"/>
</dbReference>
<comment type="caution">
    <text evidence="3">The sequence shown here is derived from an EMBL/GenBank/DDBJ whole genome shotgun (WGS) entry which is preliminary data.</text>
</comment>
<feature type="domain" description="CwlT-like lysozyme" evidence="2">
    <location>
        <begin position="36"/>
        <end position="192"/>
    </location>
</feature>
<protein>
    <recommendedName>
        <fullName evidence="2">CwlT-like lysozyme domain-containing protein</fullName>
    </recommendedName>
</protein>
<dbReference type="SUPFAM" id="SSF53955">
    <property type="entry name" value="Lysozyme-like"/>
    <property type="match status" value="1"/>
</dbReference>
<organism evidence="3 4">
    <name type="scientific">Niallia circulans</name>
    <name type="common">Bacillus circulans</name>
    <dbReference type="NCBI Taxonomy" id="1397"/>
    <lineage>
        <taxon>Bacteria</taxon>
        <taxon>Bacillati</taxon>
        <taxon>Bacillota</taxon>
        <taxon>Bacilli</taxon>
        <taxon>Bacillales</taxon>
        <taxon>Bacillaceae</taxon>
        <taxon>Niallia</taxon>
    </lineage>
</organism>
<gene>
    <name evidence="3" type="ORF">CHH57_10905</name>
</gene>
<evidence type="ECO:0000313" key="3">
    <source>
        <dbReference type="EMBL" id="PAD83230.1"/>
    </source>
</evidence>
<feature type="transmembrane region" description="Helical" evidence="1">
    <location>
        <begin position="12"/>
        <end position="30"/>
    </location>
</feature>
<keyword evidence="1" id="KW-1133">Transmembrane helix</keyword>